<accession>A0ABU1M035</accession>
<dbReference type="Proteomes" id="UP001264340">
    <property type="component" value="Unassembled WGS sequence"/>
</dbReference>
<proteinExistence type="predicted"/>
<name>A0ABU1M035_9BURK</name>
<organism evidence="1 2">
    <name type="scientific">Paraburkholderia terricola</name>
    <dbReference type="NCBI Taxonomy" id="169427"/>
    <lineage>
        <taxon>Bacteria</taxon>
        <taxon>Pseudomonadati</taxon>
        <taxon>Pseudomonadota</taxon>
        <taxon>Betaproteobacteria</taxon>
        <taxon>Burkholderiales</taxon>
        <taxon>Burkholderiaceae</taxon>
        <taxon>Paraburkholderia</taxon>
    </lineage>
</organism>
<keyword evidence="2" id="KW-1185">Reference proteome</keyword>
<sequence length="154" mass="17303">MNFSSFNTANRPNRIEMEEIGKSLLASLAAHLNRELQTFKEHYVEEGSVVLTFRSVEPIHGPLAIEIEGCVLFDVRSPGSLPSVDAEILLFSFGKRIGLQSNGGNGYMRFSYDEPSHSWGSPIWLADTPEDWESVKQLRESDYLDVVKTYDFGA</sequence>
<dbReference type="EMBL" id="JAVDRP010000016">
    <property type="protein sequence ID" value="MDR6412249.1"/>
    <property type="molecule type" value="Genomic_DNA"/>
</dbReference>
<dbReference type="RefSeq" id="WP_310126068.1">
    <property type="nucleotide sequence ID" value="NZ_JAVDRP010000016.1"/>
</dbReference>
<evidence type="ECO:0000313" key="1">
    <source>
        <dbReference type="EMBL" id="MDR6412249.1"/>
    </source>
</evidence>
<evidence type="ECO:0000313" key="2">
    <source>
        <dbReference type="Proteomes" id="UP001264340"/>
    </source>
</evidence>
<protein>
    <submittedName>
        <fullName evidence="1">Uncharacterized protein</fullName>
    </submittedName>
</protein>
<reference evidence="1 2" key="1">
    <citation type="submission" date="2023-07" db="EMBL/GenBank/DDBJ databases">
        <title>Sorghum-associated microbial communities from plants grown in Nebraska, USA.</title>
        <authorList>
            <person name="Schachtman D."/>
        </authorList>
    </citation>
    <scope>NUCLEOTIDE SEQUENCE [LARGE SCALE GENOMIC DNA]</scope>
    <source>
        <strain evidence="1 2">DS1316</strain>
    </source>
</reference>
<comment type="caution">
    <text evidence="1">The sequence shown here is derived from an EMBL/GenBank/DDBJ whole genome shotgun (WGS) entry which is preliminary data.</text>
</comment>
<gene>
    <name evidence="1" type="ORF">J2804_005684</name>
</gene>